<proteinExistence type="predicted"/>
<gene>
    <name evidence="2" type="ORF">HMH01_10880</name>
</gene>
<organism evidence="2 3">
    <name type="scientific">Halovulum dunhuangense</name>
    <dbReference type="NCBI Taxonomy" id="1505036"/>
    <lineage>
        <taxon>Bacteria</taxon>
        <taxon>Pseudomonadati</taxon>
        <taxon>Pseudomonadota</taxon>
        <taxon>Alphaproteobacteria</taxon>
        <taxon>Rhodobacterales</taxon>
        <taxon>Paracoccaceae</taxon>
        <taxon>Halovulum</taxon>
    </lineage>
</organism>
<dbReference type="RefSeq" id="WP_171325451.1">
    <property type="nucleotide sequence ID" value="NZ_JABFBC010000002.1"/>
</dbReference>
<feature type="transmembrane region" description="Helical" evidence="1">
    <location>
        <begin position="64"/>
        <end position="84"/>
    </location>
</feature>
<feature type="transmembrane region" description="Helical" evidence="1">
    <location>
        <begin position="96"/>
        <end position="118"/>
    </location>
</feature>
<name>A0A849L464_9RHOB</name>
<reference evidence="2 3" key="1">
    <citation type="submission" date="2020-05" db="EMBL/GenBank/DDBJ databases">
        <title>Gimesia benthica sp. nov., a novel planctomycete isolated from a deep-sea water sample of the Northwest Indian Ocean.</title>
        <authorList>
            <person name="Wang J."/>
            <person name="Ruan C."/>
            <person name="Song L."/>
            <person name="Zhu Y."/>
            <person name="Li A."/>
            <person name="Zheng X."/>
            <person name="Wang L."/>
            <person name="Lu Z."/>
            <person name="Huang Y."/>
            <person name="Du W."/>
            <person name="Zhou Y."/>
            <person name="Huang L."/>
            <person name="Dai X."/>
        </authorList>
    </citation>
    <scope>NUCLEOTIDE SEQUENCE [LARGE SCALE GENOMIC DNA]</scope>
    <source>
        <strain evidence="2 3">YYQ-30</strain>
    </source>
</reference>
<evidence type="ECO:0000313" key="2">
    <source>
        <dbReference type="EMBL" id="NNU80941.1"/>
    </source>
</evidence>
<dbReference type="Proteomes" id="UP000572377">
    <property type="component" value="Unassembled WGS sequence"/>
</dbReference>
<keyword evidence="1" id="KW-0812">Transmembrane</keyword>
<evidence type="ECO:0000313" key="3">
    <source>
        <dbReference type="Proteomes" id="UP000572377"/>
    </source>
</evidence>
<dbReference type="EMBL" id="JABFBC010000002">
    <property type="protein sequence ID" value="NNU80941.1"/>
    <property type="molecule type" value="Genomic_DNA"/>
</dbReference>
<dbReference type="InterPro" id="IPR045387">
    <property type="entry name" value="DUF6524"/>
</dbReference>
<accession>A0A849L464</accession>
<protein>
    <submittedName>
        <fullName evidence="2">Uncharacterized protein</fullName>
    </submittedName>
</protein>
<sequence length="136" mass="15072">MGRSFLIRWAAAILLVMATFNPTSLNYFRWAQANTGEQLSLVVLFGLVLFVGYVIYLRATFRSIGVVGIGLVAALVGALLWVLRDIGWISFRDPDFTTWIGLLALSFVMAVGLSWSIIRRRLSGQTDVDDIDDAEA</sequence>
<keyword evidence="1" id="KW-0472">Membrane</keyword>
<feature type="transmembrane region" description="Helical" evidence="1">
    <location>
        <begin position="7"/>
        <end position="27"/>
    </location>
</feature>
<keyword evidence="3" id="KW-1185">Reference proteome</keyword>
<dbReference type="Pfam" id="PF20134">
    <property type="entry name" value="DUF6524"/>
    <property type="match status" value="1"/>
</dbReference>
<comment type="caution">
    <text evidence="2">The sequence shown here is derived from an EMBL/GenBank/DDBJ whole genome shotgun (WGS) entry which is preliminary data.</text>
</comment>
<keyword evidence="1" id="KW-1133">Transmembrane helix</keyword>
<evidence type="ECO:0000256" key="1">
    <source>
        <dbReference type="SAM" id="Phobius"/>
    </source>
</evidence>
<feature type="transmembrane region" description="Helical" evidence="1">
    <location>
        <begin position="39"/>
        <end position="57"/>
    </location>
</feature>
<dbReference type="AlphaFoldDB" id="A0A849L464"/>